<feature type="compositionally biased region" description="Basic and acidic residues" evidence="1">
    <location>
        <begin position="179"/>
        <end position="188"/>
    </location>
</feature>
<protein>
    <submittedName>
        <fullName evidence="2">Uncharacterized protein</fullName>
    </submittedName>
</protein>
<proteinExistence type="predicted"/>
<dbReference type="KEGG" id="apuu:APUU_11768S"/>
<organism evidence="2 3">
    <name type="scientific">Aspergillus puulaauensis</name>
    <dbReference type="NCBI Taxonomy" id="1220207"/>
    <lineage>
        <taxon>Eukaryota</taxon>
        <taxon>Fungi</taxon>
        <taxon>Dikarya</taxon>
        <taxon>Ascomycota</taxon>
        <taxon>Pezizomycotina</taxon>
        <taxon>Eurotiomycetes</taxon>
        <taxon>Eurotiomycetidae</taxon>
        <taxon>Eurotiales</taxon>
        <taxon>Aspergillaceae</taxon>
        <taxon>Aspergillus</taxon>
    </lineage>
</organism>
<reference evidence="2" key="1">
    <citation type="submission" date="2021-01" db="EMBL/GenBank/DDBJ databases">
        <authorList>
            <consortium name="Aspergillus puulaauensis MK2 genome sequencing consortium"/>
            <person name="Kazuki M."/>
            <person name="Futagami T."/>
        </authorList>
    </citation>
    <scope>NUCLEOTIDE SEQUENCE</scope>
    <source>
        <strain evidence="2">MK2</strain>
    </source>
</reference>
<accession>A0A7R8AIR3</accession>
<feature type="region of interest" description="Disordered" evidence="1">
    <location>
        <begin position="68"/>
        <end position="118"/>
    </location>
</feature>
<reference evidence="2" key="2">
    <citation type="submission" date="2021-02" db="EMBL/GenBank/DDBJ databases">
        <title>Aspergillus puulaauensis MK2 genome sequence.</title>
        <authorList>
            <person name="Futagami T."/>
            <person name="Mori K."/>
            <person name="Kadooka C."/>
            <person name="Tanaka T."/>
        </authorList>
    </citation>
    <scope>NUCLEOTIDE SEQUENCE</scope>
    <source>
        <strain evidence="2">MK2</strain>
    </source>
</reference>
<dbReference type="Proteomes" id="UP000654913">
    <property type="component" value="Chromosome 1"/>
</dbReference>
<dbReference type="GeneID" id="64968945"/>
<dbReference type="EMBL" id="AP024443">
    <property type="protein sequence ID" value="BCS18940.1"/>
    <property type="molecule type" value="Genomic_DNA"/>
</dbReference>
<name>A0A7R8AIR3_9EURO</name>
<dbReference type="OrthoDB" id="4828117at2759"/>
<dbReference type="AlphaFoldDB" id="A0A7R8AIR3"/>
<sequence length="246" mass="26564">MVNWKSGDSTNRLIAAIIAASPGNKIDYNAVAALFGQGATYDSIEGQCRKYRKMAEELRTDATKQRVSIAGTPRSRGKIGTRTPQEAQSRVTKPLSASPTKGKTGVTKTPNTPTKKRAKNNVEGSLMDADIESNNANVGAEPMNIIPSIEEAKFEPPTAKGLGSFVGVVVPTKVEEVTATDKEKEAMRSRRSQAPTQDSDTDDYVNSRENSPSAGRGRARTRRPRTASATAKYVGYDFGFVDEEFA</sequence>
<evidence type="ECO:0000256" key="1">
    <source>
        <dbReference type="SAM" id="MobiDB-lite"/>
    </source>
</evidence>
<feature type="compositionally biased region" description="Polar residues" evidence="1">
    <location>
        <begin position="82"/>
        <end position="98"/>
    </location>
</feature>
<feature type="compositionally biased region" description="Low complexity" evidence="1">
    <location>
        <begin position="99"/>
        <end position="113"/>
    </location>
</feature>
<feature type="region of interest" description="Disordered" evidence="1">
    <location>
        <begin position="179"/>
        <end position="228"/>
    </location>
</feature>
<keyword evidence="3" id="KW-1185">Reference proteome</keyword>
<dbReference type="RefSeq" id="XP_041551134.1">
    <property type="nucleotide sequence ID" value="XM_041697894.1"/>
</dbReference>
<gene>
    <name evidence="2" type="ORF">APUU_11768S</name>
</gene>
<evidence type="ECO:0000313" key="3">
    <source>
        <dbReference type="Proteomes" id="UP000654913"/>
    </source>
</evidence>
<evidence type="ECO:0000313" key="2">
    <source>
        <dbReference type="EMBL" id="BCS18940.1"/>
    </source>
</evidence>